<sequence>MAEHYLPAQPGTVNWGKWDATLPPALTIKSGDRVVIDTVSGEPEDMPDFAATGFTPVPGHAEIFAGTHRGPGPHLLTGPVFVEGAEPGDVLEVRMLDIKFRADWGWNLQLPFLGTLPEDFPTLRRLHIPLDRERLIATMPWGQELPLEPFFGNFGVAPALEWGRLSSTEPRVFGGNMDNKELGVGTTTYFPVFAKGALFSVGDGHGRQGDGEVCITAIETALTGTFEFHVRKDMKLTTPRAEKADEWITMGFDPDLDDAVKEALRDMIVLISAHSGLSAQDAYTLCSLCADLRVTQTVDGNKGIHCVLPKRFLPVRQGEA</sequence>
<proteinExistence type="predicted"/>
<dbReference type="EMBL" id="BSFM01000021">
    <property type="protein sequence ID" value="GLK86478.1"/>
    <property type="molecule type" value="Genomic_DNA"/>
</dbReference>
<dbReference type="InterPro" id="IPR004304">
    <property type="entry name" value="FmdA_AmdA"/>
</dbReference>
<evidence type="ECO:0000313" key="1">
    <source>
        <dbReference type="EMBL" id="GLK86478.1"/>
    </source>
</evidence>
<comment type="caution">
    <text evidence="1">The sequence shown here is derived from an EMBL/GenBank/DDBJ whole genome shotgun (WGS) entry which is preliminary data.</text>
</comment>
<keyword evidence="2" id="KW-1185">Reference proteome</keyword>
<dbReference type="Proteomes" id="UP001143330">
    <property type="component" value="Unassembled WGS sequence"/>
</dbReference>
<dbReference type="SUPFAM" id="SSF141130">
    <property type="entry name" value="Acetamidase/Formamidase-like"/>
    <property type="match status" value="1"/>
</dbReference>
<dbReference type="Pfam" id="PF03069">
    <property type="entry name" value="FmdA_AmdA"/>
    <property type="match status" value="2"/>
</dbReference>
<dbReference type="Gene3D" id="2.60.120.580">
    <property type="entry name" value="Acetamidase/Formamidase-like domains"/>
    <property type="match status" value="2"/>
</dbReference>
<organism evidence="1 2">
    <name type="scientific">Ancylobacter defluvii</name>
    <dbReference type="NCBI Taxonomy" id="1282440"/>
    <lineage>
        <taxon>Bacteria</taxon>
        <taxon>Pseudomonadati</taxon>
        <taxon>Pseudomonadota</taxon>
        <taxon>Alphaproteobacteria</taxon>
        <taxon>Hyphomicrobiales</taxon>
        <taxon>Xanthobacteraceae</taxon>
        <taxon>Ancylobacter</taxon>
    </lineage>
</organism>
<reference evidence="1" key="1">
    <citation type="journal article" date="2014" name="Int. J. Syst. Evol. Microbiol.">
        <title>Complete genome sequence of Corynebacterium casei LMG S-19264T (=DSM 44701T), isolated from a smear-ripened cheese.</title>
        <authorList>
            <consortium name="US DOE Joint Genome Institute (JGI-PGF)"/>
            <person name="Walter F."/>
            <person name="Albersmeier A."/>
            <person name="Kalinowski J."/>
            <person name="Ruckert C."/>
        </authorList>
    </citation>
    <scope>NUCLEOTIDE SEQUENCE</scope>
    <source>
        <strain evidence="1">VKM B-2789</strain>
    </source>
</reference>
<dbReference type="GO" id="GO:0016811">
    <property type="term" value="F:hydrolase activity, acting on carbon-nitrogen (but not peptide) bonds, in linear amides"/>
    <property type="evidence" value="ECO:0007669"/>
    <property type="project" value="InterPro"/>
</dbReference>
<dbReference type="RefSeq" id="WP_213363540.1">
    <property type="nucleotide sequence ID" value="NZ_BSFM01000021.1"/>
</dbReference>
<dbReference type="PANTHER" id="PTHR31891:SF1">
    <property type="entry name" value="FORMAMIDASE C869.04-RELATED"/>
    <property type="match status" value="1"/>
</dbReference>
<accession>A0A9W6K1G8</accession>
<gene>
    <name evidence="1" type="ORF">GCM10017653_45480</name>
</gene>
<dbReference type="Gene3D" id="3.10.28.20">
    <property type="entry name" value="Acetamidase/Formamidase-like domains"/>
    <property type="match status" value="1"/>
</dbReference>
<name>A0A9W6K1G8_9HYPH</name>
<dbReference type="PANTHER" id="PTHR31891">
    <property type="entry name" value="FORMAMIDASE C869.04-RELATED"/>
    <property type="match status" value="1"/>
</dbReference>
<reference evidence="1" key="2">
    <citation type="submission" date="2023-01" db="EMBL/GenBank/DDBJ databases">
        <authorList>
            <person name="Sun Q."/>
            <person name="Evtushenko L."/>
        </authorList>
    </citation>
    <scope>NUCLEOTIDE SEQUENCE</scope>
    <source>
        <strain evidence="1">VKM B-2789</strain>
    </source>
</reference>
<dbReference type="AlphaFoldDB" id="A0A9W6K1G8"/>
<evidence type="ECO:0000313" key="2">
    <source>
        <dbReference type="Proteomes" id="UP001143330"/>
    </source>
</evidence>
<protein>
    <submittedName>
        <fullName evidence="1">Amidase</fullName>
    </submittedName>
</protein>